<dbReference type="InterPro" id="IPR020618">
    <property type="entry name" value="Adenyl_kinase_AK6"/>
</dbReference>
<protein>
    <recommendedName>
        <fullName evidence="10">Adenylate kinase isoenzyme 6 homolog</fullName>
        <shortName evidence="10">AK6</shortName>
        <ecNumber evidence="10">2.7.4.3</ecNumber>
    </recommendedName>
    <alternativeName>
        <fullName evidence="10">Dual activity adenylate kinase/ATPase</fullName>
        <shortName evidence="10">AK/ATPase</shortName>
    </alternativeName>
</protein>
<dbReference type="Proteomes" id="UP000801492">
    <property type="component" value="Unassembled WGS sequence"/>
</dbReference>
<evidence type="ECO:0000313" key="12">
    <source>
        <dbReference type="Proteomes" id="UP000801492"/>
    </source>
</evidence>
<keyword evidence="8 10" id="KW-0067">ATP-binding</keyword>
<dbReference type="GO" id="GO:0005737">
    <property type="term" value="C:cytoplasm"/>
    <property type="evidence" value="ECO:0007669"/>
    <property type="project" value="UniProtKB-SubCell"/>
</dbReference>
<dbReference type="Pfam" id="PF13238">
    <property type="entry name" value="AAA_18"/>
    <property type="match status" value="1"/>
</dbReference>
<dbReference type="HAMAP" id="MF_00039">
    <property type="entry name" value="Adenylate_kinase_AK6"/>
    <property type="match status" value="1"/>
</dbReference>
<organism evidence="11 12">
    <name type="scientific">Ignelater luminosus</name>
    <name type="common">Cucubano</name>
    <name type="synonym">Pyrophorus luminosus</name>
    <dbReference type="NCBI Taxonomy" id="2038154"/>
    <lineage>
        <taxon>Eukaryota</taxon>
        <taxon>Metazoa</taxon>
        <taxon>Ecdysozoa</taxon>
        <taxon>Arthropoda</taxon>
        <taxon>Hexapoda</taxon>
        <taxon>Insecta</taxon>
        <taxon>Pterygota</taxon>
        <taxon>Neoptera</taxon>
        <taxon>Endopterygota</taxon>
        <taxon>Coleoptera</taxon>
        <taxon>Polyphaga</taxon>
        <taxon>Elateriformia</taxon>
        <taxon>Elateroidea</taxon>
        <taxon>Elateridae</taxon>
        <taxon>Agrypninae</taxon>
        <taxon>Pyrophorini</taxon>
        <taxon>Ignelater</taxon>
    </lineage>
</organism>
<comment type="function">
    <text evidence="10">Broad-specificity nucleoside monophosphate (NMP) kinase that catalyzes the reversible transfer of the terminal phosphate group between nucleoside triphosphates and monophosphates. Has also ATPase activity. Involved in the late cytoplasmic maturation steps of the 40S ribosomal particles, specifically 18S rRNA maturation. While NMP activity is not required for ribosome maturation, ATPase activity is. Associates transiently with small ribosomal subunit protein uS11. ATP hydrolysis breaks the interaction with uS11. May temporarily remove uS11 from the ribosome to enable a conformational change of the ribosomal RNA that is needed for the final maturation step of the small ribosomal subunit. Its NMP activity may have a role in nuclear energy homeostasis.</text>
</comment>
<reference evidence="11" key="1">
    <citation type="submission" date="2019-08" db="EMBL/GenBank/DDBJ databases">
        <title>The genome of the North American firefly Photinus pyralis.</title>
        <authorList>
            <consortium name="Photinus pyralis genome working group"/>
            <person name="Fallon T.R."/>
            <person name="Sander Lower S.E."/>
            <person name="Weng J.-K."/>
        </authorList>
    </citation>
    <scope>NUCLEOTIDE SEQUENCE</scope>
    <source>
        <strain evidence="11">TRF0915ILg1</strain>
        <tissue evidence="11">Whole body</tissue>
    </source>
</reference>
<comment type="caution">
    <text evidence="10">Lacks conserved residue(s) required for the propagation of feature annotation.</text>
</comment>
<keyword evidence="9 10" id="KW-0539">Nucleus</keyword>
<keyword evidence="12" id="KW-1185">Reference proteome</keyword>
<evidence type="ECO:0000256" key="10">
    <source>
        <dbReference type="HAMAP-Rule" id="MF_03173"/>
    </source>
</evidence>
<keyword evidence="2 10" id="KW-0963">Cytoplasm</keyword>
<evidence type="ECO:0000313" key="11">
    <source>
        <dbReference type="EMBL" id="KAF2879362.1"/>
    </source>
</evidence>
<comment type="catalytic activity">
    <reaction evidence="1 10">
        <text>AMP + ATP = 2 ADP</text>
        <dbReference type="Rhea" id="RHEA:12973"/>
        <dbReference type="ChEBI" id="CHEBI:30616"/>
        <dbReference type="ChEBI" id="CHEBI:456215"/>
        <dbReference type="ChEBI" id="CHEBI:456216"/>
        <dbReference type="EC" id="2.7.4.3"/>
    </reaction>
</comment>
<evidence type="ECO:0000256" key="7">
    <source>
        <dbReference type="ARBA" id="ARBA00022777"/>
    </source>
</evidence>
<dbReference type="PANTHER" id="PTHR12595">
    <property type="entry name" value="POS9-ACTIVATING FACTOR FAP7-RELATED"/>
    <property type="match status" value="1"/>
</dbReference>
<feature type="region of interest" description="NMPbind" evidence="10">
    <location>
        <begin position="38"/>
        <end position="61"/>
    </location>
</feature>
<feature type="binding site" evidence="10">
    <location>
        <position position="21"/>
    </location>
    <ligand>
        <name>ATP</name>
        <dbReference type="ChEBI" id="CHEBI:30616"/>
    </ligand>
</feature>
<keyword evidence="3 10" id="KW-0690">Ribosome biogenesis</keyword>
<dbReference type="GO" id="GO:0005634">
    <property type="term" value="C:nucleus"/>
    <property type="evidence" value="ECO:0007669"/>
    <property type="project" value="UniProtKB-SubCell"/>
</dbReference>
<feature type="region of interest" description="LID" evidence="10">
    <location>
        <begin position="113"/>
        <end position="123"/>
    </location>
</feature>
<feature type="binding site" evidence="10">
    <location>
        <position position="18"/>
    </location>
    <ligand>
        <name>ATP</name>
        <dbReference type="ChEBI" id="CHEBI:30616"/>
    </ligand>
</feature>
<feature type="binding site" evidence="10">
    <location>
        <position position="23"/>
    </location>
    <ligand>
        <name>ATP</name>
        <dbReference type="ChEBI" id="CHEBI:30616"/>
    </ligand>
</feature>
<evidence type="ECO:0000256" key="8">
    <source>
        <dbReference type="ARBA" id="ARBA00022840"/>
    </source>
</evidence>
<keyword evidence="7 10" id="KW-0418">Kinase</keyword>
<comment type="subunit">
    <text evidence="10">Monomer and homodimer. Interacts with small ribosomal subunit protein uS11. Not a structural component of 43S pre-ribosomes, but transiently interacts with them by binding to uS11.</text>
</comment>
<feature type="binding site" evidence="10">
    <location>
        <position position="114"/>
    </location>
    <ligand>
        <name>ATP</name>
        <dbReference type="ChEBI" id="CHEBI:30616"/>
    </ligand>
</feature>
<proteinExistence type="inferred from homology"/>
<dbReference type="AlphaFoldDB" id="A0A8K0C5X0"/>
<dbReference type="FunFam" id="3.40.50.300:FF:000372">
    <property type="entry name" value="Adenylate kinase isoenzyme 6 homolog"/>
    <property type="match status" value="1"/>
</dbReference>
<keyword evidence="5 10" id="KW-0808">Transferase</keyword>
<evidence type="ECO:0000256" key="4">
    <source>
        <dbReference type="ARBA" id="ARBA00022552"/>
    </source>
</evidence>
<evidence type="ECO:0000256" key="5">
    <source>
        <dbReference type="ARBA" id="ARBA00022679"/>
    </source>
</evidence>
<evidence type="ECO:0000256" key="3">
    <source>
        <dbReference type="ARBA" id="ARBA00022517"/>
    </source>
</evidence>
<dbReference type="OrthoDB" id="10251185at2759"/>
<dbReference type="GO" id="GO:0004017">
    <property type="term" value="F:AMP kinase activity"/>
    <property type="evidence" value="ECO:0007669"/>
    <property type="project" value="UniProtKB-UniRule"/>
</dbReference>
<dbReference type="SUPFAM" id="SSF52540">
    <property type="entry name" value="P-loop containing nucleoside triphosphate hydrolases"/>
    <property type="match status" value="1"/>
</dbReference>
<evidence type="ECO:0000256" key="1">
    <source>
        <dbReference type="ARBA" id="ARBA00000582"/>
    </source>
</evidence>
<comment type="catalytic activity">
    <reaction evidence="10">
        <text>ATP + H2O = ADP + phosphate + H(+)</text>
        <dbReference type="Rhea" id="RHEA:13065"/>
        <dbReference type="ChEBI" id="CHEBI:15377"/>
        <dbReference type="ChEBI" id="CHEBI:15378"/>
        <dbReference type="ChEBI" id="CHEBI:30616"/>
        <dbReference type="ChEBI" id="CHEBI:43474"/>
        <dbReference type="ChEBI" id="CHEBI:456216"/>
    </reaction>
</comment>
<dbReference type="GO" id="GO:0005524">
    <property type="term" value="F:ATP binding"/>
    <property type="evidence" value="ECO:0007669"/>
    <property type="project" value="UniProtKB-KW"/>
</dbReference>
<comment type="similarity">
    <text evidence="10">Belongs to the adenylate kinase family. AK6 subfamily.</text>
</comment>
<dbReference type="Gene3D" id="3.40.50.300">
    <property type="entry name" value="P-loop containing nucleotide triphosphate hydrolases"/>
    <property type="match status" value="1"/>
</dbReference>
<dbReference type="EMBL" id="VTPC01091186">
    <property type="protein sequence ID" value="KAF2879362.1"/>
    <property type="molecule type" value="Genomic_DNA"/>
</dbReference>
<feature type="binding site" evidence="10">
    <location>
        <position position="20"/>
    </location>
    <ligand>
        <name>ATP</name>
        <dbReference type="ChEBI" id="CHEBI:30616"/>
    </ligand>
</feature>
<comment type="caution">
    <text evidence="11">The sequence shown here is derived from an EMBL/GenBank/DDBJ whole genome shotgun (WGS) entry which is preliminary data.</text>
</comment>
<dbReference type="GO" id="GO:0042274">
    <property type="term" value="P:ribosomal small subunit biogenesis"/>
    <property type="evidence" value="ECO:0007669"/>
    <property type="project" value="UniProtKB-UniRule"/>
</dbReference>
<dbReference type="GO" id="GO:0016887">
    <property type="term" value="F:ATP hydrolysis activity"/>
    <property type="evidence" value="ECO:0007669"/>
    <property type="project" value="UniProtKB-UniRule"/>
</dbReference>
<evidence type="ECO:0000256" key="9">
    <source>
        <dbReference type="ARBA" id="ARBA00023242"/>
    </source>
</evidence>
<comment type="subcellular location">
    <subcellularLocation>
        <location evidence="10">Cytoplasm</location>
    </subcellularLocation>
    <subcellularLocation>
        <location evidence="10">Nucleus</location>
    </subcellularLocation>
</comment>
<accession>A0A8K0C5X0</accession>
<gene>
    <name evidence="11" type="ORF">ILUMI_26809</name>
</gene>
<dbReference type="PANTHER" id="PTHR12595:SF0">
    <property type="entry name" value="ADENYLATE KINASE ISOENZYME 6"/>
    <property type="match status" value="1"/>
</dbReference>
<dbReference type="EC" id="2.7.4.3" evidence="10"/>
<keyword evidence="4 10" id="KW-0698">rRNA processing</keyword>
<evidence type="ECO:0000256" key="2">
    <source>
        <dbReference type="ARBA" id="ARBA00022490"/>
    </source>
</evidence>
<sequence>MQHPKRAAPNILITGTPGVGKSTLCEKLSETTGLKWLEISKIAKENNCLEEYDEEYQCCVLDEDKLLDGLEEVMSCGGNIVDYHCCDLFPERWFDIVFVLRTDNTTLYDRLVGRGYSGKKLEDNIQCEIFQTILEEARASYATEIVHELSSHTPEELESNLQRICLWLQQWFNDTNNQ</sequence>
<name>A0A8K0C5X0_IGNLU</name>
<evidence type="ECO:0000256" key="6">
    <source>
        <dbReference type="ARBA" id="ARBA00022741"/>
    </source>
</evidence>
<keyword evidence="6 10" id="KW-0547">Nucleotide-binding</keyword>
<dbReference type="InterPro" id="IPR027417">
    <property type="entry name" value="P-loop_NTPase"/>
</dbReference>
<feature type="binding site" evidence="10">
    <location>
        <position position="22"/>
    </location>
    <ligand>
        <name>ATP</name>
        <dbReference type="ChEBI" id="CHEBI:30616"/>
    </ligand>
</feature>
<dbReference type="GO" id="GO:0006364">
    <property type="term" value="P:rRNA processing"/>
    <property type="evidence" value="ECO:0007669"/>
    <property type="project" value="UniProtKB-KW"/>
</dbReference>